<comment type="cofactor">
    <cofactor evidence="1 6">
        <name>heme</name>
        <dbReference type="ChEBI" id="CHEBI:30413"/>
    </cofactor>
</comment>
<proteinExistence type="inferred from homology"/>
<dbReference type="RefSeq" id="XP_060357274.1">
    <property type="nucleotide sequence ID" value="XM_060515394.1"/>
</dbReference>
<dbReference type="AlphaFoldDB" id="A0AAD8U955"/>
<dbReference type="CDD" id="cd11060">
    <property type="entry name" value="CYP57A1-like"/>
    <property type="match status" value="1"/>
</dbReference>
<feature type="binding site" description="axial binding residue" evidence="6">
    <location>
        <position position="459"/>
    </location>
    <ligand>
        <name>heme</name>
        <dbReference type="ChEBI" id="CHEBI:30413"/>
    </ligand>
    <ligandPart>
        <name>Fe</name>
        <dbReference type="ChEBI" id="CHEBI:18248"/>
    </ligandPart>
</feature>
<keyword evidence="7" id="KW-0503">Monooxygenase</keyword>
<protein>
    <submittedName>
        <fullName evidence="9">Cytochrome P450</fullName>
    </submittedName>
</protein>
<evidence type="ECO:0000256" key="6">
    <source>
        <dbReference type="PIRSR" id="PIRSR602401-1"/>
    </source>
</evidence>
<dbReference type="GO" id="GO:0020037">
    <property type="term" value="F:heme binding"/>
    <property type="evidence" value="ECO:0007669"/>
    <property type="project" value="InterPro"/>
</dbReference>
<dbReference type="InterPro" id="IPR002401">
    <property type="entry name" value="Cyt_P450_E_grp-I"/>
</dbReference>
<dbReference type="GO" id="GO:0005506">
    <property type="term" value="F:iron ion binding"/>
    <property type="evidence" value="ECO:0007669"/>
    <property type="project" value="InterPro"/>
</dbReference>
<accession>A0AAD8U955</accession>
<keyword evidence="8" id="KW-0472">Membrane</keyword>
<comment type="caution">
    <text evidence="9">The sequence shown here is derived from an EMBL/GenBank/DDBJ whole genome shotgun (WGS) entry which is preliminary data.</text>
</comment>
<keyword evidence="5 6" id="KW-0408">Iron</keyword>
<dbReference type="EMBL" id="JAHMHS010000284">
    <property type="protein sequence ID" value="KAK1703418.1"/>
    <property type="molecule type" value="Genomic_DNA"/>
</dbReference>
<evidence type="ECO:0000256" key="2">
    <source>
        <dbReference type="ARBA" id="ARBA00010617"/>
    </source>
</evidence>
<dbReference type="InterPro" id="IPR036396">
    <property type="entry name" value="Cyt_P450_sf"/>
</dbReference>
<comment type="similarity">
    <text evidence="2 7">Belongs to the cytochrome P450 family.</text>
</comment>
<dbReference type="PANTHER" id="PTHR24305">
    <property type="entry name" value="CYTOCHROME P450"/>
    <property type="match status" value="1"/>
</dbReference>
<name>A0AAD8U955_GLOAC</name>
<reference evidence="9" key="1">
    <citation type="submission" date="2021-12" db="EMBL/GenBank/DDBJ databases">
        <title>Comparative genomics, transcriptomics and evolutionary studies reveal genomic signatures of adaptation to plant cell wall in hemibiotrophic fungi.</title>
        <authorList>
            <consortium name="DOE Joint Genome Institute"/>
            <person name="Baroncelli R."/>
            <person name="Diaz J.F."/>
            <person name="Benocci T."/>
            <person name="Peng M."/>
            <person name="Battaglia E."/>
            <person name="Haridas S."/>
            <person name="Andreopoulos W."/>
            <person name="Labutti K."/>
            <person name="Pangilinan J."/>
            <person name="Floch G.L."/>
            <person name="Makela M.R."/>
            <person name="Henrissat B."/>
            <person name="Grigoriev I.V."/>
            <person name="Crouch J.A."/>
            <person name="De Vries R.P."/>
            <person name="Sukno S.A."/>
            <person name="Thon M.R."/>
        </authorList>
    </citation>
    <scope>NUCLEOTIDE SEQUENCE</scope>
    <source>
        <strain evidence="9">CBS 112980</strain>
    </source>
</reference>
<keyword evidence="4 6" id="KW-0479">Metal-binding</keyword>
<dbReference type="GO" id="GO:0016705">
    <property type="term" value="F:oxidoreductase activity, acting on paired donors, with incorporation or reduction of molecular oxygen"/>
    <property type="evidence" value="ECO:0007669"/>
    <property type="project" value="InterPro"/>
</dbReference>
<dbReference type="PRINTS" id="PR00463">
    <property type="entry name" value="EP450I"/>
</dbReference>
<dbReference type="InterPro" id="IPR017972">
    <property type="entry name" value="Cyt_P450_CS"/>
</dbReference>
<evidence type="ECO:0000256" key="1">
    <source>
        <dbReference type="ARBA" id="ARBA00001971"/>
    </source>
</evidence>
<dbReference type="InterPro" id="IPR001128">
    <property type="entry name" value="Cyt_P450"/>
</dbReference>
<dbReference type="PROSITE" id="PS00086">
    <property type="entry name" value="CYTOCHROME_P450"/>
    <property type="match status" value="1"/>
</dbReference>
<keyword evidence="8" id="KW-0812">Transmembrane</keyword>
<organism evidence="9 10">
    <name type="scientific">Glomerella acutata</name>
    <name type="common">Colletotrichum acutatum</name>
    <dbReference type="NCBI Taxonomy" id="27357"/>
    <lineage>
        <taxon>Eukaryota</taxon>
        <taxon>Fungi</taxon>
        <taxon>Dikarya</taxon>
        <taxon>Ascomycota</taxon>
        <taxon>Pezizomycotina</taxon>
        <taxon>Sordariomycetes</taxon>
        <taxon>Hypocreomycetidae</taxon>
        <taxon>Glomerellales</taxon>
        <taxon>Glomerellaceae</taxon>
        <taxon>Colletotrichum</taxon>
        <taxon>Colletotrichum acutatum species complex</taxon>
    </lineage>
</organism>
<keyword evidence="10" id="KW-1185">Reference proteome</keyword>
<evidence type="ECO:0000256" key="5">
    <source>
        <dbReference type="ARBA" id="ARBA00023004"/>
    </source>
</evidence>
<evidence type="ECO:0000256" key="8">
    <source>
        <dbReference type="SAM" id="Phobius"/>
    </source>
</evidence>
<dbReference type="GeneID" id="85399292"/>
<keyword evidence="7" id="KW-0560">Oxidoreductase</keyword>
<dbReference type="SUPFAM" id="SSF48264">
    <property type="entry name" value="Cytochrome P450"/>
    <property type="match status" value="1"/>
</dbReference>
<gene>
    <name evidence="9" type="ORF">BDZ83DRAFT_772785</name>
</gene>
<feature type="transmembrane region" description="Helical" evidence="8">
    <location>
        <begin position="12"/>
        <end position="33"/>
    </location>
</feature>
<dbReference type="Pfam" id="PF00067">
    <property type="entry name" value="p450"/>
    <property type="match status" value="1"/>
</dbReference>
<dbReference type="Proteomes" id="UP001244207">
    <property type="component" value="Unassembled WGS sequence"/>
</dbReference>
<keyword evidence="3 6" id="KW-0349">Heme</keyword>
<dbReference type="PRINTS" id="PR00385">
    <property type="entry name" value="P450"/>
</dbReference>
<sequence>MDLLCLIVEAGLISQAFLCLSIALSILFLWVYFPSGLSPIPGHFLAKNTNVWRLIDVARGRAHETHLALHKKHGQYVRLGPSVVSIQNLEVLKTIYSIKNPYKKSDYYKVAQQMAGGKLAPTLFSTVDEQHHSAIRRPVSSTYAMGNVVALEKGVDELIKALLGRLDKFAAGQEVCDIGMWLQFYAFDVIGKITFGRPLGFLSEEKDVDGIIKSLIRAQDYVAVIGQIPWLDYLLLKNPLLRFFGGGTGAIAIFAIKSLEEPLSKGLSCDENTTDDFLHRFLAAKQHHPAVVTDCQIFQYTLSNVTAGSDTTAIALRSILYFLMRNPHCMDLLQNELFLARKTGALSLPVEWKESQQLPYLSAAVKETFRLHPPVGLLLERVVPDGGLQLPDGPFLPSGTIVGANPWVVHRHSVFGENLESFDPGRWLQRFDESEDDFNARKSLMLSASLTFGAGPRTCIGKNISLLEIYKTIPTLLLTYEFELDNNARSWETWNSFFVRQSNFMVKLRKVRDQNSA</sequence>
<dbReference type="GO" id="GO:0004497">
    <property type="term" value="F:monooxygenase activity"/>
    <property type="evidence" value="ECO:0007669"/>
    <property type="project" value="UniProtKB-KW"/>
</dbReference>
<dbReference type="Gene3D" id="1.10.630.10">
    <property type="entry name" value="Cytochrome P450"/>
    <property type="match status" value="1"/>
</dbReference>
<evidence type="ECO:0000313" key="9">
    <source>
        <dbReference type="EMBL" id="KAK1703418.1"/>
    </source>
</evidence>
<dbReference type="FunFam" id="1.10.630.10:FF:000050">
    <property type="entry name" value="Cytochrome P450 monooxygenase"/>
    <property type="match status" value="1"/>
</dbReference>
<evidence type="ECO:0000313" key="10">
    <source>
        <dbReference type="Proteomes" id="UP001244207"/>
    </source>
</evidence>
<keyword evidence="8" id="KW-1133">Transmembrane helix</keyword>
<dbReference type="InterPro" id="IPR050121">
    <property type="entry name" value="Cytochrome_P450_monoxygenase"/>
</dbReference>
<evidence type="ECO:0000256" key="3">
    <source>
        <dbReference type="ARBA" id="ARBA00022617"/>
    </source>
</evidence>
<dbReference type="PANTHER" id="PTHR24305:SF232">
    <property type="entry name" value="P450, PUTATIVE (EUROFUNG)-RELATED"/>
    <property type="match status" value="1"/>
</dbReference>
<evidence type="ECO:0000256" key="4">
    <source>
        <dbReference type="ARBA" id="ARBA00022723"/>
    </source>
</evidence>
<evidence type="ECO:0000256" key="7">
    <source>
        <dbReference type="RuleBase" id="RU000461"/>
    </source>
</evidence>